<dbReference type="Proteomes" id="UP001295794">
    <property type="component" value="Unassembled WGS sequence"/>
</dbReference>
<dbReference type="EMBL" id="CAVNYO010000136">
    <property type="protein sequence ID" value="CAK5267916.1"/>
    <property type="molecule type" value="Genomic_DNA"/>
</dbReference>
<reference evidence="1" key="1">
    <citation type="submission" date="2023-11" db="EMBL/GenBank/DDBJ databases">
        <authorList>
            <person name="De Vega J J."/>
            <person name="De Vega J J."/>
        </authorList>
    </citation>
    <scope>NUCLEOTIDE SEQUENCE</scope>
</reference>
<name>A0AAD2H2B4_9AGAR</name>
<proteinExistence type="predicted"/>
<sequence>MHVFCDHFMTSPHRGFVVIPASQWGNRNGPQILPAGCKMTTPPPRRLHRRHGPPSALQDSRLAYGLFAHSDNSGLQTRVKWGQAVSPRRGSVFPTRAVCLQRANDIHLRDLRCEADRLGGANTDYAFSCRSDIGYYS</sequence>
<organism evidence="1 2">
    <name type="scientific">Mycena citricolor</name>
    <dbReference type="NCBI Taxonomy" id="2018698"/>
    <lineage>
        <taxon>Eukaryota</taxon>
        <taxon>Fungi</taxon>
        <taxon>Dikarya</taxon>
        <taxon>Basidiomycota</taxon>
        <taxon>Agaricomycotina</taxon>
        <taxon>Agaricomycetes</taxon>
        <taxon>Agaricomycetidae</taxon>
        <taxon>Agaricales</taxon>
        <taxon>Marasmiineae</taxon>
        <taxon>Mycenaceae</taxon>
        <taxon>Mycena</taxon>
    </lineage>
</organism>
<evidence type="ECO:0000313" key="1">
    <source>
        <dbReference type="EMBL" id="CAK5267916.1"/>
    </source>
</evidence>
<accession>A0AAD2H2B4</accession>
<gene>
    <name evidence="1" type="ORF">MYCIT1_LOCUS10834</name>
</gene>
<keyword evidence="2" id="KW-1185">Reference proteome</keyword>
<protein>
    <submittedName>
        <fullName evidence="1">Uncharacterized protein</fullName>
    </submittedName>
</protein>
<dbReference type="AlphaFoldDB" id="A0AAD2H2B4"/>
<comment type="caution">
    <text evidence="1">The sequence shown here is derived from an EMBL/GenBank/DDBJ whole genome shotgun (WGS) entry which is preliminary data.</text>
</comment>
<evidence type="ECO:0000313" key="2">
    <source>
        <dbReference type="Proteomes" id="UP001295794"/>
    </source>
</evidence>